<dbReference type="InterPro" id="IPR052057">
    <property type="entry name" value="IS150/IS1296_orfA-like"/>
</dbReference>
<dbReference type="Pfam" id="PF13518">
    <property type="entry name" value="HTH_28"/>
    <property type="match status" value="1"/>
</dbReference>
<evidence type="ECO:0000256" key="1">
    <source>
        <dbReference type="ARBA" id="ARBA00038232"/>
    </source>
</evidence>
<dbReference type="PANTHER" id="PTHR33795">
    <property type="entry name" value="INSERTION ELEMENT IS150 PROTEIN INSJ"/>
    <property type="match status" value="1"/>
</dbReference>
<organism evidence="3 4">
    <name type="scientific">Lacticaseibacillus manihotivorans</name>
    <dbReference type="NCBI Taxonomy" id="88233"/>
    <lineage>
        <taxon>Bacteria</taxon>
        <taxon>Bacillati</taxon>
        <taxon>Bacillota</taxon>
        <taxon>Bacilli</taxon>
        <taxon>Lactobacillales</taxon>
        <taxon>Lactobacillaceae</taxon>
        <taxon>Lacticaseibacillus</taxon>
    </lineage>
</organism>
<dbReference type="Proteomes" id="UP000388452">
    <property type="component" value="Chromosome"/>
</dbReference>
<gene>
    <name evidence="3" type="ORF">LM010_12095</name>
</gene>
<proteinExistence type="inferred from homology"/>
<name>A0A5P8JS82_9LACO</name>
<dbReference type="GO" id="GO:0043565">
    <property type="term" value="F:sequence-specific DNA binding"/>
    <property type="evidence" value="ECO:0007669"/>
    <property type="project" value="InterPro"/>
</dbReference>
<dbReference type="Gene3D" id="1.10.10.10">
    <property type="entry name" value="Winged helix-like DNA-binding domain superfamily/Winged helix DNA-binding domain"/>
    <property type="match status" value="2"/>
</dbReference>
<accession>A0A5P8JS82</accession>
<sequence>MSRSKFTALEKLKLLEEFKESDLPRATFERQHGIGKDSLKRWSLRYERDGLEGLEEARKNIHYSKELKETVVFAYLNGEGTLENLANKYGLRNVAQAKTWLDTYNGDKPLTASPSRKQVPTMRKKTTFEERIEVVEYVVKHKHSYTEAAKHFQVSYQQARSWVLKAKNGGYEALVDNRGHHKDESELTDLDKANLRIRQLEAELKDKELVEQFAKNCWNSSARGE</sequence>
<evidence type="ECO:0000313" key="4">
    <source>
        <dbReference type="Proteomes" id="UP000388452"/>
    </source>
</evidence>
<dbReference type="SUPFAM" id="SSF48295">
    <property type="entry name" value="TrpR-like"/>
    <property type="match status" value="3"/>
</dbReference>
<feature type="domain" description="Insertion element IS150 protein InsJ-like helix-turn-helix" evidence="2">
    <location>
        <begin position="130"/>
        <end position="179"/>
    </location>
</feature>
<dbReference type="AlphaFoldDB" id="A0A5P8JS82"/>
<comment type="similarity">
    <text evidence="1">Belongs to the IS150/IS1296 orfA family.</text>
</comment>
<dbReference type="InterPro" id="IPR036388">
    <property type="entry name" value="WH-like_DNA-bd_sf"/>
</dbReference>
<dbReference type="EMBL" id="CP045068">
    <property type="protein sequence ID" value="QFQ92115.1"/>
    <property type="molecule type" value="Genomic_DNA"/>
</dbReference>
<protein>
    <submittedName>
        <fullName evidence="3">Helix-turn-helix domain-containing protein</fullName>
    </submittedName>
</protein>
<dbReference type="RefSeq" id="WP_152164788.1">
    <property type="nucleotide sequence ID" value="NZ_CP045068.1"/>
</dbReference>
<dbReference type="PANTHER" id="PTHR33795:SF1">
    <property type="entry name" value="INSERTION ELEMENT IS150 PROTEIN INSJ"/>
    <property type="match status" value="1"/>
</dbReference>
<evidence type="ECO:0000313" key="3">
    <source>
        <dbReference type="EMBL" id="QFQ92115.1"/>
    </source>
</evidence>
<reference evidence="3 4" key="1">
    <citation type="submission" date="2019-10" db="EMBL/GenBank/DDBJ databases">
        <title>Genome sequencing of Lactobacillus manihotivorans.</title>
        <authorList>
            <person name="Kim K."/>
        </authorList>
    </citation>
    <scope>NUCLEOTIDE SEQUENCE [LARGE SCALE GENOMIC DNA]</scope>
    <source>
        <strain evidence="3 4">LM010</strain>
    </source>
</reference>
<dbReference type="InterPro" id="IPR055247">
    <property type="entry name" value="InsJ-like_HTH"/>
</dbReference>
<evidence type="ECO:0000259" key="2">
    <source>
        <dbReference type="Pfam" id="PF13518"/>
    </source>
</evidence>
<dbReference type="InterPro" id="IPR010921">
    <property type="entry name" value="Trp_repressor/repl_initiator"/>
</dbReference>